<dbReference type="PANTHER" id="PTHR13748">
    <property type="entry name" value="COBW-RELATED"/>
    <property type="match status" value="1"/>
</dbReference>
<name>A0AAD7XNS7_9STRA</name>
<keyword evidence="3" id="KW-1185">Reference proteome</keyword>
<protein>
    <recommendedName>
        <fullName evidence="1">CobW/HypB/UreG nucleotide-binding domain-containing protein</fullName>
    </recommendedName>
</protein>
<evidence type="ECO:0000259" key="1">
    <source>
        <dbReference type="Pfam" id="PF02492"/>
    </source>
</evidence>
<sequence>MVVSKEAIIVTGPPGSGKGSFVAAVVERAGAHAIKVVRHRFAQEFGMLSETLEGATDEAAVYDFGSGCACCSPRGDFERAIQGFEGLLIVETTGLASPGLFRRASKDCFGATRVAVVAVVDRELDDSEDSIVRAAKEQIKAADVIFGVVDASLAPRARMCRELDSAVAAAFDVAPPDDDDDVVRQMVDRAPSLVFLHDARATCAVALIDDPVDADKAMRLVERYAADPRVWRVKLTASTREGLGDGLFGCATRSFPTRFWRSRRDSGTFGDWDPERVASRVFVVASIGFDVARLREDLVAAAVPDGFCYACDLDIDLSASTAFCTPELVVVRREKGVTALRRKAACGCDLGRVLGGLLREQTLRCPCGGTIFDLDKDGLDVFQLYDGAIYVATVPIIIADR</sequence>
<proteinExistence type="predicted"/>
<dbReference type="InterPro" id="IPR051316">
    <property type="entry name" value="Zinc-reg_GTPase_activator"/>
</dbReference>
<reference evidence="2" key="1">
    <citation type="submission" date="2023-01" db="EMBL/GenBank/DDBJ databases">
        <title>Metagenome sequencing of chrysophaentin producing Chrysophaeum taylorii.</title>
        <authorList>
            <person name="Davison J."/>
            <person name="Bewley C."/>
        </authorList>
    </citation>
    <scope>NUCLEOTIDE SEQUENCE</scope>
    <source>
        <strain evidence="2">NIES-1699</strain>
    </source>
</reference>
<dbReference type="SUPFAM" id="SSF52540">
    <property type="entry name" value="P-loop containing nucleoside triphosphate hydrolases"/>
    <property type="match status" value="1"/>
</dbReference>
<dbReference type="EMBL" id="JAQMWT010000374">
    <property type="protein sequence ID" value="KAJ8602619.1"/>
    <property type="molecule type" value="Genomic_DNA"/>
</dbReference>
<dbReference type="InterPro" id="IPR003495">
    <property type="entry name" value="CobW/HypB/UreG_nucleotide-bd"/>
</dbReference>
<evidence type="ECO:0000313" key="3">
    <source>
        <dbReference type="Proteomes" id="UP001230188"/>
    </source>
</evidence>
<dbReference type="Gene3D" id="3.40.50.300">
    <property type="entry name" value="P-loop containing nucleotide triphosphate hydrolases"/>
    <property type="match status" value="1"/>
</dbReference>
<evidence type="ECO:0000313" key="2">
    <source>
        <dbReference type="EMBL" id="KAJ8602619.1"/>
    </source>
</evidence>
<organism evidence="2 3">
    <name type="scientific">Chrysophaeum taylorii</name>
    <dbReference type="NCBI Taxonomy" id="2483200"/>
    <lineage>
        <taxon>Eukaryota</taxon>
        <taxon>Sar</taxon>
        <taxon>Stramenopiles</taxon>
        <taxon>Ochrophyta</taxon>
        <taxon>Pelagophyceae</taxon>
        <taxon>Pelagomonadales</taxon>
        <taxon>Pelagomonadaceae</taxon>
        <taxon>Chrysophaeum</taxon>
    </lineage>
</organism>
<dbReference type="Pfam" id="PF02492">
    <property type="entry name" value="cobW"/>
    <property type="match status" value="1"/>
</dbReference>
<accession>A0AAD7XNS7</accession>
<feature type="domain" description="CobW/HypB/UreG nucleotide-binding" evidence="1">
    <location>
        <begin position="7"/>
        <end position="146"/>
    </location>
</feature>
<dbReference type="AlphaFoldDB" id="A0AAD7XNS7"/>
<comment type="caution">
    <text evidence="2">The sequence shown here is derived from an EMBL/GenBank/DDBJ whole genome shotgun (WGS) entry which is preliminary data.</text>
</comment>
<dbReference type="InterPro" id="IPR027417">
    <property type="entry name" value="P-loop_NTPase"/>
</dbReference>
<dbReference type="Proteomes" id="UP001230188">
    <property type="component" value="Unassembled WGS sequence"/>
</dbReference>
<gene>
    <name evidence="2" type="ORF">CTAYLR_010196</name>
</gene>